<dbReference type="EMBL" id="JAAEJV010000066">
    <property type="protein sequence ID" value="MBF5060037.1"/>
    <property type="molecule type" value="Genomic_DNA"/>
</dbReference>
<dbReference type="InterPro" id="IPR007825">
    <property type="entry name" value="Major_OMP_Legionella"/>
</dbReference>
<reference evidence="1 2" key="1">
    <citation type="submission" date="2020-01" db="EMBL/GenBank/DDBJ databases">
        <title>Draft genome sequence of Cand. Neptunochlamydia vexilliferae K9.</title>
        <authorList>
            <person name="Schulz F."/>
            <person name="Koestlbacher S."/>
            <person name="Wascher F."/>
            <person name="Pizzetti I."/>
            <person name="Horn M."/>
        </authorList>
    </citation>
    <scope>NUCLEOTIDE SEQUENCE [LARGE SCALE GENOMIC DNA]</scope>
    <source>
        <strain evidence="1 2">K9</strain>
    </source>
</reference>
<accession>A0ABS0B2D7</accession>
<dbReference type="RefSeq" id="WP_194848367.1">
    <property type="nucleotide sequence ID" value="NZ_JAAEJV010000066.1"/>
</dbReference>
<sequence length="212" mass="23752">MSFSATLLMLKAKEGQSLLGNHYNPGFRLGTGSSIGNWIMGFSFTHYESSDPIQDALKVNFALNDYELAFTRPYTVEKTVRLEPFLGAEYARTRRNFLWNQSTVYNCKFDGTGPQIGLRAFKELVKGISLKGSLTQSALWGRTNWGSHKKRKLAPITKLSLGVEWGLKRAQGQRIYLAAGYEGQYWINELASGDFSKNLGLQGFTAQAKVDF</sequence>
<dbReference type="Proteomes" id="UP001194714">
    <property type="component" value="Unassembled WGS sequence"/>
</dbReference>
<comment type="caution">
    <text evidence="1">The sequence shown here is derived from an EMBL/GenBank/DDBJ whole genome shotgun (WGS) entry which is preliminary data.</text>
</comment>
<proteinExistence type="predicted"/>
<evidence type="ECO:0000313" key="1">
    <source>
        <dbReference type="EMBL" id="MBF5060037.1"/>
    </source>
</evidence>
<evidence type="ECO:0000313" key="2">
    <source>
        <dbReference type="Proteomes" id="UP001194714"/>
    </source>
</evidence>
<keyword evidence="2" id="KW-1185">Reference proteome</keyword>
<dbReference type="Pfam" id="PF05150">
    <property type="entry name" value="Legionella_OMP"/>
    <property type="match status" value="1"/>
</dbReference>
<protein>
    <submittedName>
        <fullName evidence="1">Uncharacterized protein</fullName>
    </submittedName>
</protein>
<name>A0ABS0B2D7_9BACT</name>
<organism evidence="1 2">
    <name type="scientific">Candidatus Neptunichlamydia vexilliferae</name>
    <dbReference type="NCBI Taxonomy" id="1651774"/>
    <lineage>
        <taxon>Bacteria</taxon>
        <taxon>Pseudomonadati</taxon>
        <taxon>Chlamydiota</taxon>
        <taxon>Chlamydiia</taxon>
        <taxon>Parachlamydiales</taxon>
        <taxon>Simkaniaceae</taxon>
        <taxon>Candidatus Neptunichlamydia</taxon>
    </lineage>
</organism>
<gene>
    <name evidence="1" type="ORF">NEPTK9_001563</name>
</gene>